<feature type="non-terminal residue" evidence="2">
    <location>
        <position position="124"/>
    </location>
</feature>
<organism evidence="2 3">
    <name type="scientific">Candidatus Thermofonsia Clade 3 bacterium</name>
    <dbReference type="NCBI Taxonomy" id="2364212"/>
    <lineage>
        <taxon>Bacteria</taxon>
        <taxon>Bacillati</taxon>
        <taxon>Chloroflexota</taxon>
        <taxon>Candidatus Thermofontia</taxon>
        <taxon>Candidatus Thermofonsia Clade 3</taxon>
    </lineage>
</organism>
<accession>A0A2M8Q9C4</accession>
<dbReference type="AlphaFoldDB" id="A0A2M8Q9C4"/>
<evidence type="ECO:0000313" key="2">
    <source>
        <dbReference type="EMBL" id="PJF46401.1"/>
    </source>
</evidence>
<name>A0A2M8Q9C4_9CHLR</name>
<keyword evidence="1 2" id="KW-0378">Hydrolase</keyword>
<dbReference type="SUPFAM" id="SSF51556">
    <property type="entry name" value="Metallo-dependent hydrolases"/>
    <property type="match status" value="1"/>
</dbReference>
<proteinExistence type="predicted"/>
<dbReference type="InterPro" id="IPR011059">
    <property type="entry name" value="Metal-dep_hydrolase_composite"/>
</dbReference>
<dbReference type="Proteomes" id="UP000230790">
    <property type="component" value="Unassembled WGS sequence"/>
</dbReference>
<dbReference type="InterPro" id="IPR032466">
    <property type="entry name" value="Metal_Hydrolase"/>
</dbReference>
<reference evidence="2 3" key="1">
    <citation type="submission" date="2017-11" db="EMBL/GenBank/DDBJ databases">
        <title>Evolution of Phototrophy in the Chloroflexi Phylum Driven by Horizontal Gene Transfer.</title>
        <authorList>
            <person name="Ward L.M."/>
            <person name="Hemp J."/>
            <person name="Shih P.M."/>
            <person name="Mcglynn S.E."/>
            <person name="Fischer W."/>
        </authorList>
    </citation>
    <scope>NUCLEOTIDE SEQUENCE [LARGE SCALE GENOMIC DNA]</scope>
    <source>
        <strain evidence="2">JP3_7</strain>
    </source>
</reference>
<dbReference type="GO" id="GO:0018763">
    <property type="term" value="F:hydroxydechloroatrazine ethylaminohydrolase activity"/>
    <property type="evidence" value="ECO:0007669"/>
    <property type="project" value="UniProtKB-EC"/>
</dbReference>
<dbReference type="EMBL" id="PGTN01000230">
    <property type="protein sequence ID" value="PJF46401.1"/>
    <property type="molecule type" value="Genomic_DNA"/>
</dbReference>
<dbReference type="InterPro" id="IPR050287">
    <property type="entry name" value="MTA/SAH_deaminase"/>
</dbReference>
<comment type="caution">
    <text evidence="2">The sequence shown here is derived from an EMBL/GenBank/DDBJ whole genome shotgun (WGS) entry which is preliminary data.</text>
</comment>
<dbReference type="SUPFAM" id="SSF51338">
    <property type="entry name" value="Composite domain of metallo-dependent hydrolases"/>
    <property type="match status" value="1"/>
</dbReference>
<sequence>METPASHATSFCIEHADLVVTMDAQRREIHDGAVVTQGPAIIWVGATSELPAALRDAADEVIPARGRIVLPGFVNTHHHFYQTLTRVIPSAQDAVLFDWLKTLYPIWAELTPDDVFISTQLALT</sequence>
<dbReference type="PANTHER" id="PTHR43794:SF11">
    <property type="entry name" value="AMIDOHYDROLASE-RELATED DOMAIN-CONTAINING PROTEIN"/>
    <property type="match status" value="1"/>
</dbReference>
<dbReference type="PANTHER" id="PTHR43794">
    <property type="entry name" value="AMINOHYDROLASE SSNA-RELATED"/>
    <property type="match status" value="1"/>
</dbReference>
<gene>
    <name evidence="2" type="ORF">CUN48_13975</name>
</gene>
<protein>
    <submittedName>
        <fullName evidence="2">8-oxoguanine deaminase</fullName>
        <ecNumber evidence="2">3.5.4.43</ecNumber>
    </submittedName>
</protein>
<dbReference type="Gene3D" id="3.20.20.140">
    <property type="entry name" value="Metal-dependent hydrolases"/>
    <property type="match status" value="1"/>
</dbReference>
<evidence type="ECO:0000256" key="1">
    <source>
        <dbReference type="ARBA" id="ARBA00022801"/>
    </source>
</evidence>
<dbReference type="EC" id="3.5.4.43" evidence="2"/>
<dbReference type="Gene3D" id="2.30.40.10">
    <property type="entry name" value="Urease, subunit C, domain 1"/>
    <property type="match status" value="1"/>
</dbReference>
<evidence type="ECO:0000313" key="3">
    <source>
        <dbReference type="Proteomes" id="UP000230790"/>
    </source>
</evidence>